<sequence>MPPGCVAVVGITSRQNVLSVINSCGYVYSWIEGGVEWKREDLLQGQIYCKVFFVYLIFLFYCKDLSFAVPICSLSYSRVSSWAVTCEGDILVRIGTEDKWSIVVPPEMNGSKFTKVAVSPNGFFIWVISGGRAWARRSNNLSFYNSNNLVFIFLTVVRFILMFPTFHSSDLCCVAAGDNVIWALDNEGILLKLRGLAAGNPAGNYWMKISQSFGNIACDLDSGLWAIDVDNRLMRHNADLYIPEPLPSLNSQMSYEFV</sequence>
<keyword evidence="1" id="KW-1185">Reference proteome</keyword>
<dbReference type="Proteomes" id="UP000095283">
    <property type="component" value="Unplaced"/>
</dbReference>
<dbReference type="SUPFAM" id="SSF63829">
    <property type="entry name" value="Calcium-dependent phosphotriesterase"/>
    <property type="match status" value="1"/>
</dbReference>
<reference evidence="2" key="1">
    <citation type="submission" date="2016-11" db="UniProtKB">
        <authorList>
            <consortium name="WormBaseParasite"/>
        </authorList>
    </citation>
    <scope>IDENTIFICATION</scope>
</reference>
<dbReference type="InterPro" id="IPR006624">
    <property type="entry name" value="Beta-propeller_rpt_TECPR"/>
</dbReference>
<dbReference type="AlphaFoldDB" id="A0A1I7XMJ4"/>
<evidence type="ECO:0000313" key="2">
    <source>
        <dbReference type="WBParaSite" id="Hba_18715"/>
    </source>
</evidence>
<organism evidence="1 2">
    <name type="scientific">Heterorhabditis bacteriophora</name>
    <name type="common">Entomopathogenic nematode worm</name>
    <dbReference type="NCBI Taxonomy" id="37862"/>
    <lineage>
        <taxon>Eukaryota</taxon>
        <taxon>Metazoa</taxon>
        <taxon>Ecdysozoa</taxon>
        <taxon>Nematoda</taxon>
        <taxon>Chromadorea</taxon>
        <taxon>Rhabditida</taxon>
        <taxon>Rhabditina</taxon>
        <taxon>Rhabditomorpha</taxon>
        <taxon>Strongyloidea</taxon>
        <taxon>Heterorhabditidae</taxon>
        <taxon>Heterorhabditis</taxon>
    </lineage>
</organism>
<dbReference type="SMART" id="SM00706">
    <property type="entry name" value="TECPR"/>
    <property type="match status" value="4"/>
</dbReference>
<protein>
    <submittedName>
        <fullName evidence="2">Bee-milk protein</fullName>
    </submittedName>
</protein>
<name>A0A1I7XMJ4_HETBA</name>
<evidence type="ECO:0000313" key="1">
    <source>
        <dbReference type="Proteomes" id="UP000095283"/>
    </source>
</evidence>
<dbReference type="WBParaSite" id="Hba_18715">
    <property type="protein sequence ID" value="Hba_18715"/>
    <property type="gene ID" value="Hba_18715"/>
</dbReference>
<accession>A0A1I7XMJ4</accession>
<proteinExistence type="predicted"/>